<dbReference type="STRING" id="440168.SAMN04487974_103452"/>
<dbReference type="SUPFAM" id="SSF56176">
    <property type="entry name" value="FAD-binding/transporter-associated domain-like"/>
    <property type="match status" value="1"/>
</dbReference>
<proteinExistence type="inferred from homology"/>
<dbReference type="PROSITE" id="PS51371">
    <property type="entry name" value="CBS"/>
    <property type="match status" value="1"/>
</dbReference>
<keyword evidence="8 10" id="KW-0472">Membrane</keyword>
<evidence type="ECO:0000256" key="7">
    <source>
        <dbReference type="ARBA" id="ARBA00023122"/>
    </source>
</evidence>
<dbReference type="InterPro" id="IPR000644">
    <property type="entry name" value="CBS_dom"/>
</dbReference>
<dbReference type="InterPro" id="IPR046342">
    <property type="entry name" value="CBS_dom_sf"/>
</dbReference>
<dbReference type="SMART" id="SM01091">
    <property type="entry name" value="CorC_HlyC"/>
    <property type="match status" value="1"/>
</dbReference>
<dbReference type="Proteomes" id="UP000199495">
    <property type="component" value="Unassembled WGS sequence"/>
</dbReference>
<name>A0A1G7V4G0_9HYPH</name>
<dbReference type="GO" id="GO:0005886">
    <property type="term" value="C:plasma membrane"/>
    <property type="evidence" value="ECO:0007669"/>
    <property type="project" value="UniProtKB-SubCell"/>
</dbReference>
<dbReference type="Pfam" id="PF00571">
    <property type="entry name" value="CBS"/>
    <property type="match status" value="1"/>
</dbReference>
<accession>A0A1G7V4G0</accession>
<dbReference type="RefSeq" id="WP_090594781.1">
    <property type="nucleotide sequence ID" value="NZ_FNCS01000003.1"/>
</dbReference>
<dbReference type="InterPro" id="IPR036318">
    <property type="entry name" value="FAD-bd_PCMH-like_sf"/>
</dbReference>
<dbReference type="AlphaFoldDB" id="A0A1G7V4G0"/>
<dbReference type="GO" id="GO:0050660">
    <property type="term" value="F:flavin adenine dinucleotide binding"/>
    <property type="evidence" value="ECO:0007669"/>
    <property type="project" value="InterPro"/>
</dbReference>
<evidence type="ECO:0000256" key="6">
    <source>
        <dbReference type="ARBA" id="ARBA00022989"/>
    </source>
</evidence>
<evidence type="ECO:0000259" key="13">
    <source>
        <dbReference type="PROSITE" id="PS51846"/>
    </source>
</evidence>
<dbReference type="InterPro" id="IPR044751">
    <property type="entry name" value="Ion_transp-like_CBS"/>
</dbReference>
<evidence type="ECO:0000313" key="14">
    <source>
        <dbReference type="EMBL" id="SDG54259.1"/>
    </source>
</evidence>
<dbReference type="OrthoDB" id="9805314at2"/>
<evidence type="ECO:0000259" key="12">
    <source>
        <dbReference type="PROSITE" id="PS51371"/>
    </source>
</evidence>
<evidence type="ECO:0000256" key="3">
    <source>
        <dbReference type="ARBA" id="ARBA00022475"/>
    </source>
</evidence>
<keyword evidence="15" id="KW-1185">Reference proteome</keyword>
<dbReference type="FunFam" id="3.30.465.10:FF:000023">
    <property type="entry name" value="Magnesium and cobalt transporter"/>
    <property type="match status" value="1"/>
</dbReference>
<dbReference type="InterPro" id="IPR005170">
    <property type="entry name" value="Transptr-assoc_dom"/>
</dbReference>
<sequence>MIEIAIVAGLILLNGVFAMSELAIVSASKPLLRSMAERGHRGAAAAAKLAEDPGRFLSTVQIGITLIGIVAGAFSGATIGGWVTESLSDAGLPSAAASALGYGGVVAVITYLSVVIGELVPKQFALRNAENIASLIAPPMNVLSKVAAPIVWLLDASTKLIFRLLGMSEASEDMVTEEEIKSMVAEAAETGVIERDEKRMIAGVLRLSDRRARGIMTPRTDVEILIIDDDYADIQSRLSNARHSRIPVAEETADNVIGVLVMREYFEHRPQDMRAFRKLIHKPQFVPDTMGALEVLEVLRRAAFPLALVLDEYGHFEGVVTPNDLLEAIAGVFRSDLDEGEEDEAVQREDGSWLLAGSLMVDHLYDHFGIVLPERREYETLAGYIIDTLQRIPTTGEVLEVDGWSFEIVDMDGRRIDKVIAKRRQEIEP</sequence>
<keyword evidence="6 10" id="KW-1133">Transmembrane helix</keyword>
<evidence type="ECO:0000256" key="4">
    <source>
        <dbReference type="ARBA" id="ARBA00022692"/>
    </source>
</evidence>
<dbReference type="InterPro" id="IPR002550">
    <property type="entry name" value="CNNM"/>
</dbReference>
<dbReference type="Pfam" id="PF03471">
    <property type="entry name" value="CorC_HlyC"/>
    <property type="match status" value="1"/>
</dbReference>
<dbReference type="Gene3D" id="3.30.465.10">
    <property type="match status" value="1"/>
</dbReference>
<protein>
    <submittedName>
        <fullName evidence="14">Putative hemolysin</fullName>
    </submittedName>
</protein>
<dbReference type="CDD" id="cd04590">
    <property type="entry name" value="CBS_pair_CorC_HlyC_assoc"/>
    <property type="match status" value="1"/>
</dbReference>
<feature type="domain" description="CNNM transmembrane" evidence="13">
    <location>
        <begin position="1"/>
        <end position="197"/>
    </location>
</feature>
<organism evidence="14 15">
    <name type="scientific">Pelagibacterium luteolum</name>
    <dbReference type="NCBI Taxonomy" id="440168"/>
    <lineage>
        <taxon>Bacteria</taxon>
        <taxon>Pseudomonadati</taxon>
        <taxon>Pseudomonadota</taxon>
        <taxon>Alphaproteobacteria</taxon>
        <taxon>Hyphomicrobiales</taxon>
        <taxon>Devosiaceae</taxon>
        <taxon>Pelagibacterium</taxon>
    </lineage>
</organism>
<dbReference type="PANTHER" id="PTHR43099">
    <property type="entry name" value="UPF0053 PROTEIN YRKA"/>
    <property type="match status" value="1"/>
</dbReference>
<feature type="domain" description="CBS" evidence="12">
    <location>
        <begin position="279"/>
        <end position="339"/>
    </location>
</feature>
<evidence type="ECO:0000256" key="2">
    <source>
        <dbReference type="ARBA" id="ARBA00006446"/>
    </source>
</evidence>
<feature type="transmembrane region" description="Helical" evidence="11">
    <location>
        <begin position="95"/>
        <end position="120"/>
    </location>
</feature>
<comment type="subcellular location">
    <subcellularLocation>
        <location evidence="1">Cell membrane</location>
        <topology evidence="1">Multi-pass membrane protein</topology>
    </subcellularLocation>
</comment>
<evidence type="ECO:0000256" key="1">
    <source>
        <dbReference type="ARBA" id="ARBA00004651"/>
    </source>
</evidence>
<comment type="similarity">
    <text evidence="2">Belongs to the UPF0053 family. Hemolysin C subfamily.</text>
</comment>
<evidence type="ECO:0000256" key="10">
    <source>
        <dbReference type="PROSITE-ProRule" id="PRU01193"/>
    </source>
</evidence>
<evidence type="ECO:0000256" key="9">
    <source>
        <dbReference type="PROSITE-ProRule" id="PRU00703"/>
    </source>
</evidence>
<feature type="transmembrane region" description="Helical" evidence="11">
    <location>
        <begin position="6"/>
        <end position="25"/>
    </location>
</feature>
<evidence type="ECO:0000313" key="15">
    <source>
        <dbReference type="Proteomes" id="UP000199495"/>
    </source>
</evidence>
<keyword evidence="7 9" id="KW-0129">CBS domain</keyword>
<dbReference type="SUPFAM" id="SSF54631">
    <property type="entry name" value="CBS-domain pair"/>
    <property type="match status" value="1"/>
</dbReference>
<evidence type="ECO:0000256" key="8">
    <source>
        <dbReference type="ARBA" id="ARBA00023136"/>
    </source>
</evidence>
<dbReference type="InterPro" id="IPR016169">
    <property type="entry name" value="FAD-bd_PCMH_sub2"/>
</dbReference>
<keyword evidence="3" id="KW-1003">Cell membrane</keyword>
<dbReference type="Pfam" id="PF01595">
    <property type="entry name" value="CNNM"/>
    <property type="match status" value="1"/>
</dbReference>
<dbReference type="PROSITE" id="PS51846">
    <property type="entry name" value="CNNM"/>
    <property type="match status" value="1"/>
</dbReference>
<feature type="transmembrane region" description="Helical" evidence="11">
    <location>
        <begin position="62"/>
        <end position="83"/>
    </location>
</feature>
<dbReference type="PANTHER" id="PTHR43099:SF5">
    <property type="entry name" value="HLYC_CORC FAMILY TRANSPORTER"/>
    <property type="match status" value="1"/>
</dbReference>
<gene>
    <name evidence="14" type="ORF">SAMN04487974_103452</name>
</gene>
<reference evidence="14 15" key="1">
    <citation type="submission" date="2016-10" db="EMBL/GenBank/DDBJ databases">
        <authorList>
            <person name="de Groot N.N."/>
        </authorList>
    </citation>
    <scope>NUCLEOTIDE SEQUENCE [LARGE SCALE GENOMIC DNA]</scope>
    <source>
        <strain evidence="14 15">CGMCC 1.10267</strain>
    </source>
</reference>
<keyword evidence="5" id="KW-0677">Repeat</keyword>
<dbReference type="EMBL" id="FNCS01000003">
    <property type="protein sequence ID" value="SDG54259.1"/>
    <property type="molecule type" value="Genomic_DNA"/>
</dbReference>
<dbReference type="Gene3D" id="3.10.580.10">
    <property type="entry name" value="CBS-domain"/>
    <property type="match status" value="1"/>
</dbReference>
<evidence type="ECO:0000256" key="11">
    <source>
        <dbReference type="SAM" id="Phobius"/>
    </source>
</evidence>
<dbReference type="InterPro" id="IPR051676">
    <property type="entry name" value="UPF0053_domain"/>
</dbReference>
<evidence type="ECO:0000256" key="5">
    <source>
        <dbReference type="ARBA" id="ARBA00022737"/>
    </source>
</evidence>
<feature type="transmembrane region" description="Helical" evidence="11">
    <location>
        <begin position="132"/>
        <end position="154"/>
    </location>
</feature>
<keyword evidence="4 10" id="KW-0812">Transmembrane</keyword>